<gene>
    <name evidence="1" type="ORF">GOOTI_047_00010</name>
</gene>
<keyword evidence="2" id="KW-1185">Reference proteome</keyword>
<reference evidence="1" key="1">
    <citation type="submission" date="2012-02" db="EMBL/GenBank/DDBJ databases">
        <title>Whole genome shotgun sequence of Gordonia otitidis NBRC 100426.</title>
        <authorList>
            <person name="Yoshida I."/>
            <person name="Hosoyama A."/>
            <person name="Tsuchikane K."/>
            <person name="Katsumata H."/>
            <person name="Yamazaki S."/>
            <person name="Fujita N."/>
        </authorList>
    </citation>
    <scope>NUCLEOTIDE SEQUENCE [LARGE SCALE GENOMIC DNA]</scope>
    <source>
        <strain evidence="1">NBRC 100426</strain>
    </source>
</reference>
<comment type="caution">
    <text evidence="1">The sequence shown here is derived from an EMBL/GenBank/DDBJ whole genome shotgun (WGS) entry which is preliminary data.</text>
</comment>
<dbReference type="RefSeq" id="WP_007237425.1">
    <property type="nucleotide sequence ID" value="NZ_BAFB01000047.1"/>
</dbReference>
<name>H5TI58_GORO1</name>
<evidence type="ECO:0000313" key="1">
    <source>
        <dbReference type="EMBL" id="GAB33166.1"/>
    </source>
</evidence>
<accession>H5TI58</accession>
<sequence length="234" mass="24904">MLTVIPGSVLASAMGMSAPTLVSHVERGTATPPDAVIQRSNSVEYAWAADTAPALTALGFSALIPASDLARADLTTRSEYICPARSTGHVGHFDDVGNIGFVSNDLIAFHRTESILRISYLDPVRRRDGMEDGWVTGAAATAAINDSSLDDHAKAVLEDAVRTRTDYHRRGGDGHGELVVNPLDLAVYRVDPEPVITDVTTDQIIRRFRFTTDAITAATTSVTLTSLDGLAEAA</sequence>
<proteinExistence type="predicted"/>
<dbReference type="AlphaFoldDB" id="H5TI58"/>
<evidence type="ECO:0000313" key="2">
    <source>
        <dbReference type="Proteomes" id="UP000005038"/>
    </source>
</evidence>
<organism evidence="1 2">
    <name type="scientific">Gordonia otitidis (strain DSM 44809 / CCUG 52243 / JCM 12355 / NBRC 100426 / IFM 10032)</name>
    <dbReference type="NCBI Taxonomy" id="1108044"/>
    <lineage>
        <taxon>Bacteria</taxon>
        <taxon>Bacillati</taxon>
        <taxon>Actinomycetota</taxon>
        <taxon>Actinomycetes</taxon>
        <taxon>Mycobacteriales</taxon>
        <taxon>Gordoniaceae</taxon>
        <taxon>Gordonia</taxon>
    </lineage>
</organism>
<protein>
    <submittedName>
        <fullName evidence="1">Uncharacterized protein</fullName>
    </submittedName>
</protein>
<dbReference type="EMBL" id="BAFB01000047">
    <property type="protein sequence ID" value="GAB33166.1"/>
    <property type="molecule type" value="Genomic_DNA"/>
</dbReference>
<dbReference type="Proteomes" id="UP000005038">
    <property type="component" value="Unassembled WGS sequence"/>
</dbReference>